<dbReference type="SUPFAM" id="SSF89550">
    <property type="entry name" value="PHP domain-like"/>
    <property type="match status" value="1"/>
</dbReference>
<evidence type="ECO:0008006" key="7">
    <source>
        <dbReference type="Google" id="ProtNLM"/>
    </source>
</evidence>
<reference evidence="5 6" key="1">
    <citation type="journal article" date="2016" name="Nat. Commun.">
        <title>Thousands of microbial genomes shed light on interconnected biogeochemical processes in an aquifer system.</title>
        <authorList>
            <person name="Anantharaman K."/>
            <person name="Brown C.T."/>
            <person name="Hug L.A."/>
            <person name="Sharon I."/>
            <person name="Castelle C.J."/>
            <person name="Probst A.J."/>
            <person name="Thomas B.C."/>
            <person name="Singh A."/>
            <person name="Wilkins M.J."/>
            <person name="Karaoz U."/>
            <person name="Brodie E.L."/>
            <person name="Williams K.H."/>
            <person name="Hubbard S.S."/>
            <person name="Banfield J.F."/>
        </authorList>
    </citation>
    <scope>NUCLEOTIDE SEQUENCE [LARGE SCALE GENOMIC DNA]</scope>
</reference>
<dbReference type="Pfam" id="PF14716">
    <property type="entry name" value="HHH_8"/>
    <property type="match status" value="1"/>
</dbReference>
<dbReference type="GO" id="GO:0003887">
    <property type="term" value="F:DNA-directed DNA polymerase activity"/>
    <property type="evidence" value="ECO:0007669"/>
    <property type="project" value="InterPro"/>
</dbReference>
<dbReference type="CDD" id="cd07436">
    <property type="entry name" value="PHP_PolX"/>
    <property type="match status" value="1"/>
</dbReference>
<dbReference type="Pfam" id="PF02811">
    <property type="entry name" value="PHP"/>
    <property type="match status" value="1"/>
</dbReference>
<dbReference type="Gene3D" id="3.20.20.140">
    <property type="entry name" value="Metal-dependent hydrolases"/>
    <property type="match status" value="1"/>
</dbReference>
<dbReference type="GO" id="GO:0003677">
    <property type="term" value="F:DNA binding"/>
    <property type="evidence" value="ECO:0007669"/>
    <property type="project" value="InterPro"/>
</dbReference>
<dbReference type="InterPro" id="IPR022312">
    <property type="entry name" value="DNA_pol_X"/>
</dbReference>
<evidence type="ECO:0000259" key="3">
    <source>
        <dbReference type="SMART" id="SM00481"/>
    </source>
</evidence>
<dbReference type="InterPro" id="IPR003141">
    <property type="entry name" value="Pol/His_phosphatase_N"/>
</dbReference>
<evidence type="ECO:0000256" key="1">
    <source>
        <dbReference type="ARBA" id="ARBA00022679"/>
    </source>
</evidence>
<proteinExistence type="predicted"/>
<dbReference type="Gene3D" id="1.10.150.110">
    <property type="entry name" value="DNA polymerase beta, N-terminal domain-like"/>
    <property type="match status" value="1"/>
</dbReference>
<dbReference type="InterPro" id="IPR022311">
    <property type="entry name" value="PolX-like"/>
</dbReference>
<dbReference type="SMART" id="SM00481">
    <property type="entry name" value="POLIIIAc"/>
    <property type="match status" value="1"/>
</dbReference>
<dbReference type="EMBL" id="MHCX01000019">
    <property type="protein sequence ID" value="OGY29653.1"/>
    <property type="molecule type" value="Genomic_DNA"/>
</dbReference>
<dbReference type="PIRSF" id="PIRSF005047">
    <property type="entry name" value="UCP005047_YshC"/>
    <property type="match status" value="1"/>
</dbReference>
<evidence type="ECO:0000256" key="2">
    <source>
        <dbReference type="ARBA" id="ARBA00022695"/>
    </source>
</evidence>
<dbReference type="InterPro" id="IPR016195">
    <property type="entry name" value="Pol/histidinol_Pase-like"/>
</dbReference>
<keyword evidence="1" id="KW-0808">Transferase</keyword>
<dbReference type="InterPro" id="IPR027421">
    <property type="entry name" value="DNA_pol_lamdba_lyase_dom_sf"/>
</dbReference>
<dbReference type="InterPro" id="IPR043519">
    <property type="entry name" value="NT_sf"/>
</dbReference>
<gene>
    <name evidence="5" type="ORF">A3J50_03440</name>
</gene>
<dbReference type="PANTHER" id="PTHR36928:SF1">
    <property type="entry name" value="PHOSPHATASE YCDX-RELATED"/>
    <property type="match status" value="1"/>
</dbReference>
<comment type="caution">
    <text evidence="5">The sequence shown here is derived from an EMBL/GenBank/DDBJ whole genome shotgun (WGS) entry which is preliminary data.</text>
</comment>
<accession>A0A1G1WPN0</accession>
<keyword evidence="2" id="KW-0548">Nucleotidyltransferase</keyword>
<dbReference type="Proteomes" id="UP000177821">
    <property type="component" value="Unassembled WGS sequence"/>
</dbReference>
<dbReference type="PRINTS" id="PR00869">
    <property type="entry name" value="DNAPOLX"/>
</dbReference>
<dbReference type="SUPFAM" id="SSF47802">
    <property type="entry name" value="DNA polymerase beta, N-terminal domain-like"/>
    <property type="match status" value="1"/>
</dbReference>
<dbReference type="AlphaFoldDB" id="A0A1G1WPN0"/>
<sequence length="567" mass="63363">MTNQEIADLLRSVAAAYSMKGLNRFQIIAYEGAADGIEHATSDVTDLWKHEGKEGLKQIPGIGEGIAVHLDELFRTGQVAHFEDVLKDYPEGLFSLLKVPGVGPKTALKLVELGVDDLRGLKNAIQDRSIEGKVTDKLLMKLREGLEEYQKRSDRMLLPMAEELADIIVGYLTKAPFIRKADPLGSLRRKVSTIGDIDIAVASDDIKKVKAHLLDLPILGKILEEGETTLTLVLKNGIRVDIMVQPLTSYGALIQHFTGSKHHNIKLRSYANKRGFSLSEHGIKEIKSKTLLPVEDEGKIYELLGMQVPPPEIREDTGEIEAAIDQKLPVLVALGDIKGDVHTHTTWSDGHNSVSEMAEKAKNLGYKYMAITDHSYPNLDFSKRIKQIEQYNDSENGIRVIIGLEVNITASCGLQVSDRVLSEHEFILASIHSSFRQDKETITKRLVYALEHPLVNGIAHPTGRILLERSGYEADWEKVFEACLKYDKFLEINSFPDRMDLPDILVREAVGKGVKLVVNTDSHHLEHMTLMKYGVGVARRGWTTKKSILNALDLPEFVKEAHVRLRK</sequence>
<protein>
    <recommendedName>
        <fullName evidence="7">DNA-directed DNA polymerase</fullName>
    </recommendedName>
</protein>
<dbReference type="Pfam" id="PF14791">
    <property type="entry name" value="DNA_pol_B_thumb"/>
    <property type="match status" value="1"/>
</dbReference>
<dbReference type="InterPro" id="IPR050243">
    <property type="entry name" value="PHP_phosphatase"/>
</dbReference>
<dbReference type="GO" id="GO:0006281">
    <property type="term" value="P:DNA repair"/>
    <property type="evidence" value="ECO:0007669"/>
    <property type="project" value="InterPro"/>
</dbReference>
<dbReference type="SMART" id="SM00483">
    <property type="entry name" value="POLXc"/>
    <property type="match status" value="1"/>
</dbReference>
<dbReference type="GO" id="GO:0042578">
    <property type="term" value="F:phosphoric ester hydrolase activity"/>
    <property type="evidence" value="ECO:0007669"/>
    <property type="project" value="TreeGrafter"/>
</dbReference>
<dbReference type="Gene3D" id="3.30.210.10">
    <property type="entry name" value="DNA polymerase, thumb domain"/>
    <property type="match status" value="1"/>
</dbReference>
<dbReference type="InterPro" id="IPR029398">
    <property type="entry name" value="PolB_thumb"/>
</dbReference>
<dbReference type="SUPFAM" id="SSF81301">
    <property type="entry name" value="Nucleotidyltransferase"/>
    <property type="match status" value="1"/>
</dbReference>
<evidence type="ECO:0000259" key="4">
    <source>
        <dbReference type="SMART" id="SM00483"/>
    </source>
</evidence>
<feature type="domain" description="Polymerase/histidinol phosphatase N-terminal" evidence="3">
    <location>
        <begin position="339"/>
        <end position="410"/>
    </location>
</feature>
<dbReference type="CDD" id="cd00141">
    <property type="entry name" value="NT_POLXc"/>
    <property type="match status" value="1"/>
</dbReference>
<dbReference type="NCBIfam" id="NF006375">
    <property type="entry name" value="PRK08609.1"/>
    <property type="match status" value="1"/>
</dbReference>
<dbReference type="GO" id="GO:0005829">
    <property type="term" value="C:cytosol"/>
    <property type="evidence" value="ECO:0007669"/>
    <property type="project" value="TreeGrafter"/>
</dbReference>
<dbReference type="Pfam" id="PF14520">
    <property type="entry name" value="HHH_5"/>
    <property type="match status" value="1"/>
</dbReference>
<dbReference type="InterPro" id="IPR004013">
    <property type="entry name" value="PHP_dom"/>
</dbReference>
<organism evidence="5 6">
    <name type="scientific">Candidatus Woykebacteria bacterium RIFCSPHIGHO2_02_FULL_43_16b</name>
    <dbReference type="NCBI Taxonomy" id="1802601"/>
    <lineage>
        <taxon>Bacteria</taxon>
        <taxon>Candidatus Woykeibacteriota</taxon>
    </lineage>
</organism>
<dbReference type="Gene3D" id="3.30.460.10">
    <property type="entry name" value="Beta Polymerase, domain 2"/>
    <property type="match status" value="1"/>
</dbReference>
<evidence type="ECO:0000313" key="6">
    <source>
        <dbReference type="Proteomes" id="UP000177821"/>
    </source>
</evidence>
<name>A0A1G1WPN0_9BACT</name>
<dbReference type="InterPro" id="IPR002054">
    <property type="entry name" value="DNA-dir_DNA_pol_X"/>
</dbReference>
<dbReference type="InterPro" id="IPR037160">
    <property type="entry name" value="DNA_Pol_thumb_sf"/>
</dbReference>
<dbReference type="Gene3D" id="1.10.150.20">
    <property type="entry name" value="5' to 3' exonuclease, C-terminal subdomain"/>
    <property type="match status" value="1"/>
</dbReference>
<feature type="domain" description="DNA-directed DNA polymerase X" evidence="4">
    <location>
        <begin position="1"/>
        <end position="315"/>
    </location>
</feature>
<dbReference type="GO" id="GO:0008270">
    <property type="term" value="F:zinc ion binding"/>
    <property type="evidence" value="ECO:0007669"/>
    <property type="project" value="TreeGrafter"/>
</dbReference>
<dbReference type="PANTHER" id="PTHR36928">
    <property type="entry name" value="PHOSPHATASE YCDX-RELATED"/>
    <property type="match status" value="1"/>
</dbReference>
<dbReference type="InterPro" id="IPR047967">
    <property type="entry name" value="PolX_PHP"/>
</dbReference>
<dbReference type="InterPro" id="IPR010996">
    <property type="entry name" value="HHH_MUS81"/>
</dbReference>
<evidence type="ECO:0000313" key="5">
    <source>
        <dbReference type="EMBL" id="OGY29653.1"/>
    </source>
</evidence>